<dbReference type="InterPro" id="IPR036574">
    <property type="entry name" value="Scorpion_toxin-like_sf"/>
</dbReference>
<dbReference type="EMBL" id="KJ939334">
    <property type="protein sequence ID" value="AIN35082.1"/>
    <property type="molecule type" value="Genomic_DNA"/>
</dbReference>
<dbReference type="Pfam" id="PF00304">
    <property type="entry name" value="Gamma-thionin"/>
    <property type="match status" value="1"/>
</dbReference>
<feature type="domain" description="Knottins-like" evidence="7">
    <location>
        <begin position="30"/>
        <end position="75"/>
    </location>
</feature>
<dbReference type="GO" id="GO:0050832">
    <property type="term" value="P:defense response to fungus"/>
    <property type="evidence" value="ECO:0007669"/>
    <property type="project" value="UniProtKB-KW"/>
</dbReference>
<organism evidence="8">
    <name type="scientific">Phaseolus vulgaris</name>
    <name type="common">Kidney bean</name>
    <name type="synonym">French bean</name>
    <dbReference type="NCBI Taxonomy" id="3885"/>
    <lineage>
        <taxon>Eukaryota</taxon>
        <taxon>Viridiplantae</taxon>
        <taxon>Streptophyta</taxon>
        <taxon>Embryophyta</taxon>
        <taxon>Tracheophyta</taxon>
        <taxon>Spermatophyta</taxon>
        <taxon>Magnoliopsida</taxon>
        <taxon>eudicotyledons</taxon>
        <taxon>Gunneridae</taxon>
        <taxon>Pentapetalae</taxon>
        <taxon>rosids</taxon>
        <taxon>fabids</taxon>
        <taxon>Fabales</taxon>
        <taxon>Fabaceae</taxon>
        <taxon>Papilionoideae</taxon>
        <taxon>50 kb inversion clade</taxon>
        <taxon>NPAAA clade</taxon>
        <taxon>indigoferoid/millettioid clade</taxon>
        <taxon>Phaseoleae</taxon>
        <taxon>Phaseolus</taxon>
    </lineage>
</organism>
<evidence type="ECO:0000256" key="2">
    <source>
        <dbReference type="ARBA" id="ARBA00022529"/>
    </source>
</evidence>
<dbReference type="Gene3D" id="3.30.30.10">
    <property type="entry name" value="Knottin, scorpion toxin-like"/>
    <property type="match status" value="1"/>
</dbReference>
<evidence type="ECO:0000256" key="3">
    <source>
        <dbReference type="ARBA" id="ARBA00022577"/>
    </source>
</evidence>
<dbReference type="PANTHER" id="PTHR33147:SF56">
    <property type="entry name" value="DEFENSIN"/>
    <property type="match status" value="1"/>
</dbReference>
<evidence type="ECO:0000256" key="1">
    <source>
        <dbReference type="ARBA" id="ARBA00006722"/>
    </source>
</evidence>
<feature type="chain" id="PRO_5001837598" evidence="6">
    <location>
        <begin position="29"/>
        <end position="75"/>
    </location>
</feature>
<name>A0A088MAD9_PHAVU</name>
<dbReference type="AlphaFoldDB" id="A0A088MAD9"/>
<proteinExistence type="inferred from homology"/>
<feature type="signal peptide" evidence="6">
    <location>
        <begin position="1"/>
        <end position="28"/>
    </location>
</feature>
<dbReference type="SMR" id="A0A088MAD9"/>
<keyword evidence="3" id="KW-0295">Fungicide</keyword>
<dbReference type="InterPro" id="IPR003614">
    <property type="entry name" value="Knottins"/>
</dbReference>
<accession>A0A088MAD9</accession>
<protein>
    <submittedName>
        <fullName evidence="8">Defensin</fullName>
    </submittedName>
</protein>
<sequence>MEKKSLAGLCFLFLVLFVAQECVLQTEAKTCENLADTYRGPCFTTGSCDDHCKNKEHLLSGRCRDDFRCWCTKNC</sequence>
<keyword evidence="5" id="KW-1015">Disulfide bond</keyword>
<evidence type="ECO:0000313" key="8">
    <source>
        <dbReference type="EMBL" id="AIN35082.1"/>
    </source>
</evidence>
<evidence type="ECO:0000256" key="5">
    <source>
        <dbReference type="ARBA" id="ARBA00023157"/>
    </source>
</evidence>
<reference evidence="8" key="1">
    <citation type="submission" date="2014-06" db="EMBL/GenBank/DDBJ databases">
        <authorList>
            <person name="Mahmoud E.A."/>
            <person name="Solliman M."/>
            <person name="ELkazzaz A.A."/>
            <person name="Ahmed O.K."/>
            <person name="Ghanem S.A."/>
            <person name="El-Shemy H.A."/>
        </authorList>
    </citation>
    <scope>NUCLEOTIDE SEQUENCE</scope>
</reference>
<evidence type="ECO:0000256" key="4">
    <source>
        <dbReference type="ARBA" id="ARBA00022729"/>
    </source>
</evidence>
<keyword evidence="4 6" id="KW-0732">Signal</keyword>
<dbReference type="SMART" id="SM00505">
    <property type="entry name" value="Knot1"/>
    <property type="match status" value="1"/>
</dbReference>
<comment type="similarity">
    <text evidence="1">Belongs to the DEFL family.</text>
</comment>
<evidence type="ECO:0000259" key="7">
    <source>
        <dbReference type="SMART" id="SM00505"/>
    </source>
</evidence>
<evidence type="ECO:0000256" key="6">
    <source>
        <dbReference type="SAM" id="SignalP"/>
    </source>
</evidence>
<dbReference type="InterPro" id="IPR008176">
    <property type="entry name" value="Defensin_plant"/>
</dbReference>
<dbReference type="GO" id="GO:0031640">
    <property type="term" value="P:killing of cells of another organism"/>
    <property type="evidence" value="ECO:0007669"/>
    <property type="project" value="UniProtKB-KW"/>
</dbReference>
<dbReference type="SUPFAM" id="SSF57095">
    <property type="entry name" value="Scorpion toxin-like"/>
    <property type="match status" value="1"/>
</dbReference>
<dbReference type="PANTHER" id="PTHR33147">
    <property type="entry name" value="DEFENSIN-LIKE PROTEIN 1"/>
    <property type="match status" value="1"/>
</dbReference>
<gene>
    <name evidence="8" type="primary">pdf</name>
</gene>
<keyword evidence="2" id="KW-0929">Antimicrobial</keyword>
<dbReference type="PROSITE" id="PS00940">
    <property type="entry name" value="GAMMA_THIONIN"/>
    <property type="match status" value="1"/>
</dbReference>